<evidence type="ECO:0000259" key="4">
    <source>
        <dbReference type="PROSITE" id="PS50932"/>
    </source>
</evidence>
<dbReference type="InterPro" id="IPR010982">
    <property type="entry name" value="Lambda_DNA-bd_dom_sf"/>
</dbReference>
<dbReference type="PROSITE" id="PS50932">
    <property type="entry name" value="HTH_LACI_2"/>
    <property type="match status" value="1"/>
</dbReference>
<accession>A0A5R9GGY8</accession>
<dbReference type="InterPro" id="IPR001387">
    <property type="entry name" value="Cro/C1-type_HTH"/>
</dbReference>
<dbReference type="AlphaFoldDB" id="A0A5R9GGY8"/>
<dbReference type="RefSeq" id="WP_138193595.1">
    <property type="nucleotide sequence ID" value="NZ_VCIW01000004.1"/>
</dbReference>
<dbReference type="InterPro" id="IPR046335">
    <property type="entry name" value="LacI/GalR-like_sensor"/>
</dbReference>
<dbReference type="SUPFAM" id="SSF53822">
    <property type="entry name" value="Periplasmic binding protein-like I"/>
    <property type="match status" value="1"/>
</dbReference>
<sequence length="339" mass="37705">MKPTIRDVAAEAGVSIATVSRVLNGKDRVKNSTKAKIEEAIRKLNFQPDQNARSMIKKETKTIGMVVPELSNEYWAQLFDVLQHLFWERGYTIFIGTTERNLEKEATVVKTFIERRVDGIIFGSALPRPNPDRTMELLERFAVPTVSLDPRMKGLHCVVGDHLQGATDAVEHLIRLGHRSIAYVGGPIVPDNRELGLRNACLLNDLPVNEALFRRTSDSPTFQSGYAEMKRLLGEGESFTAVFGFNDAVAFGCIRALEEAGKRIPDDVAIVGYDDIQMATVFKPRLTTVRQPVREIGEALATLLLRALSETPDAQRSFPRTHIAFKTELVVRDSCGGRG</sequence>
<evidence type="ECO:0000256" key="2">
    <source>
        <dbReference type="ARBA" id="ARBA00023125"/>
    </source>
</evidence>
<dbReference type="CDD" id="cd06267">
    <property type="entry name" value="PBP1_LacI_sugar_binding-like"/>
    <property type="match status" value="1"/>
</dbReference>
<dbReference type="OrthoDB" id="9796186at2"/>
<dbReference type="Gene3D" id="1.10.260.40">
    <property type="entry name" value="lambda repressor-like DNA-binding domains"/>
    <property type="match status" value="1"/>
</dbReference>
<evidence type="ECO:0000256" key="3">
    <source>
        <dbReference type="ARBA" id="ARBA00023163"/>
    </source>
</evidence>
<dbReference type="Pfam" id="PF13377">
    <property type="entry name" value="Peripla_BP_3"/>
    <property type="match status" value="1"/>
</dbReference>
<name>A0A5R9GGY8_9BACL</name>
<dbReference type="EMBL" id="VCIW01000004">
    <property type="protein sequence ID" value="TLS52604.1"/>
    <property type="molecule type" value="Genomic_DNA"/>
</dbReference>
<dbReference type="GO" id="GO:0003700">
    <property type="term" value="F:DNA-binding transcription factor activity"/>
    <property type="evidence" value="ECO:0007669"/>
    <property type="project" value="TreeGrafter"/>
</dbReference>
<feature type="domain" description="HTH cro/C1-type" evidence="5">
    <location>
        <begin position="4"/>
        <end position="51"/>
    </location>
</feature>
<evidence type="ECO:0000313" key="6">
    <source>
        <dbReference type="EMBL" id="TLS52604.1"/>
    </source>
</evidence>
<dbReference type="CDD" id="cd01392">
    <property type="entry name" value="HTH_LacI"/>
    <property type="match status" value="1"/>
</dbReference>
<comment type="caution">
    <text evidence="6">The sequence shown here is derived from an EMBL/GenBank/DDBJ whole genome shotgun (WGS) entry which is preliminary data.</text>
</comment>
<dbReference type="PROSITE" id="PS50943">
    <property type="entry name" value="HTH_CROC1"/>
    <property type="match status" value="1"/>
</dbReference>
<keyword evidence="2" id="KW-0238">DNA-binding</keyword>
<keyword evidence="7" id="KW-1185">Reference proteome</keyword>
<keyword evidence="1" id="KW-0805">Transcription regulation</keyword>
<dbReference type="PROSITE" id="PS00356">
    <property type="entry name" value="HTH_LACI_1"/>
    <property type="match status" value="1"/>
</dbReference>
<dbReference type="SMART" id="SM00354">
    <property type="entry name" value="HTH_LACI"/>
    <property type="match status" value="1"/>
</dbReference>
<evidence type="ECO:0000313" key="7">
    <source>
        <dbReference type="Proteomes" id="UP000309676"/>
    </source>
</evidence>
<organism evidence="6 7">
    <name type="scientific">Paenibacillus antri</name>
    <dbReference type="NCBI Taxonomy" id="2582848"/>
    <lineage>
        <taxon>Bacteria</taxon>
        <taxon>Bacillati</taxon>
        <taxon>Bacillota</taxon>
        <taxon>Bacilli</taxon>
        <taxon>Bacillales</taxon>
        <taxon>Paenibacillaceae</taxon>
        <taxon>Paenibacillus</taxon>
    </lineage>
</organism>
<evidence type="ECO:0000259" key="5">
    <source>
        <dbReference type="PROSITE" id="PS50943"/>
    </source>
</evidence>
<dbReference type="SUPFAM" id="SSF47413">
    <property type="entry name" value="lambda repressor-like DNA-binding domains"/>
    <property type="match status" value="1"/>
</dbReference>
<protein>
    <submittedName>
        <fullName evidence="6">LacI family transcriptional regulator</fullName>
    </submittedName>
</protein>
<dbReference type="InterPro" id="IPR028082">
    <property type="entry name" value="Peripla_BP_I"/>
</dbReference>
<dbReference type="PANTHER" id="PTHR30146">
    <property type="entry name" value="LACI-RELATED TRANSCRIPTIONAL REPRESSOR"/>
    <property type="match status" value="1"/>
</dbReference>
<dbReference type="GO" id="GO:0000976">
    <property type="term" value="F:transcription cis-regulatory region binding"/>
    <property type="evidence" value="ECO:0007669"/>
    <property type="project" value="TreeGrafter"/>
</dbReference>
<evidence type="ECO:0000256" key="1">
    <source>
        <dbReference type="ARBA" id="ARBA00023015"/>
    </source>
</evidence>
<feature type="domain" description="HTH lacI-type" evidence="4">
    <location>
        <begin position="3"/>
        <end position="57"/>
    </location>
</feature>
<dbReference type="PRINTS" id="PR00036">
    <property type="entry name" value="HTHLACI"/>
</dbReference>
<dbReference type="Gene3D" id="3.40.50.2300">
    <property type="match status" value="2"/>
</dbReference>
<dbReference type="PANTHER" id="PTHR30146:SF109">
    <property type="entry name" value="HTH-TYPE TRANSCRIPTIONAL REGULATOR GALS"/>
    <property type="match status" value="1"/>
</dbReference>
<dbReference type="Pfam" id="PF00356">
    <property type="entry name" value="LacI"/>
    <property type="match status" value="1"/>
</dbReference>
<reference evidence="6 7" key="1">
    <citation type="submission" date="2019-05" db="EMBL/GenBank/DDBJ databases">
        <authorList>
            <person name="Narsing Rao M.P."/>
            <person name="Li W.J."/>
        </authorList>
    </citation>
    <scope>NUCLEOTIDE SEQUENCE [LARGE SCALE GENOMIC DNA]</scope>
    <source>
        <strain evidence="6 7">SYSU_K30003</strain>
    </source>
</reference>
<dbReference type="Proteomes" id="UP000309676">
    <property type="component" value="Unassembled WGS sequence"/>
</dbReference>
<gene>
    <name evidence="6" type="ORF">FE782_08180</name>
</gene>
<proteinExistence type="predicted"/>
<keyword evidence="3" id="KW-0804">Transcription</keyword>
<dbReference type="InterPro" id="IPR000843">
    <property type="entry name" value="HTH_LacI"/>
</dbReference>